<accession>A0A7J8B240</accession>
<evidence type="ECO:0000313" key="1">
    <source>
        <dbReference type="EMBL" id="KAF6392734.1"/>
    </source>
</evidence>
<keyword evidence="2" id="KW-1185">Reference proteome</keyword>
<sequence length="184" mass="20820">MYKAVGLFSYKVGERVPLGVNSKNVSMSKAPTIDPDPALDLQMTPYTIISSLINDGFSRVMMIQQVTADASCSLVQKKTQGNIQGLQNHKRTQCRGLRTREEVLQEPPFKKIKLAQLDHEGLKTIYGMSNEDVDSVVNAGEKTKELIMSNLLQLPKSSRGLHQEWSIFHRETRLHHEETMKVIR</sequence>
<dbReference type="AlphaFoldDB" id="A0A7J8B240"/>
<dbReference type="Proteomes" id="UP000558488">
    <property type="component" value="Unassembled WGS sequence"/>
</dbReference>
<comment type="caution">
    <text evidence="1">The sequence shown here is derived from an EMBL/GenBank/DDBJ whole genome shotgun (WGS) entry which is preliminary data.</text>
</comment>
<evidence type="ECO:0000313" key="2">
    <source>
        <dbReference type="Proteomes" id="UP000558488"/>
    </source>
</evidence>
<name>A0A7J8B240_PIPKU</name>
<proteinExistence type="predicted"/>
<organism evidence="1 2">
    <name type="scientific">Pipistrellus kuhlii</name>
    <name type="common">Kuhl's pipistrelle</name>
    <dbReference type="NCBI Taxonomy" id="59472"/>
    <lineage>
        <taxon>Eukaryota</taxon>
        <taxon>Metazoa</taxon>
        <taxon>Chordata</taxon>
        <taxon>Craniata</taxon>
        <taxon>Vertebrata</taxon>
        <taxon>Euteleostomi</taxon>
        <taxon>Mammalia</taxon>
        <taxon>Eutheria</taxon>
        <taxon>Laurasiatheria</taxon>
        <taxon>Chiroptera</taxon>
        <taxon>Yangochiroptera</taxon>
        <taxon>Vespertilionidae</taxon>
        <taxon>Pipistrellus</taxon>
    </lineage>
</organism>
<dbReference type="EMBL" id="JACAGB010000001">
    <property type="protein sequence ID" value="KAF6392734.1"/>
    <property type="molecule type" value="Genomic_DNA"/>
</dbReference>
<protein>
    <submittedName>
        <fullName evidence="1">Uncharacterized protein</fullName>
    </submittedName>
</protein>
<reference evidence="1 2" key="1">
    <citation type="journal article" date="2020" name="Nature">
        <title>Six reference-quality genomes reveal evolution of bat adaptations.</title>
        <authorList>
            <person name="Jebb D."/>
            <person name="Huang Z."/>
            <person name="Pippel M."/>
            <person name="Hughes G.M."/>
            <person name="Lavrichenko K."/>
            <person name="Devanna P."/>
            <person name="Winkler S."/>
            <person name="Jermiin L.S."/>
            <person name="Skirmuntt E.C."/>
            <person name="Katzourakis A."/>
            <person name="Burkitt-Gray L."/>
            <person name="Ray D.A."/>
            <person name="Sullivan K.A.M."/>
            <person name="Roscito J.G."/>
            <person name="Kirilenko B.M."/>
            <person name="Davalos L.M."/>
            <person name="Corthals A.P."/>
            <person name="Power M.L."/>
            <person name="Jones G."/>
            <person name="Ransome R.D."/>
            <person name="Dechmann D.K.N."/>
            <person name="Locatelli A.G."/>
            <person name="Puechmaille S.J."/>
            <person name="Fedrigo O."/>
            <person name="Jarvis E.D."/>
            <person name="Hiller M."/>
            <person name="Vernes S.C."/>
            <person name="Myers E.W."/>
            <person name="Teeling E.C."/>
        </authorList>
    </citation>
    <scope>NUCLEOTIDE SEQUENCE [LARGE SCALE GENOMIC DNA]</scope>
    <source>
        <strain evidence="1">MPipKuh1</strain>
        <tissue evidence="1">Flight muscle</tissue>
    </source>
</reference>
<gene>
    <name evidence="1" type="ORF">mPipKuh1_007910</name>
</gene>